<evidence type="ECO:0000256" key="2">
    <source>
        <dbReference type="ARBA" id="ARBA00012513"/>
    </source>
</evidence>
<evidence type="ECO:0000256" key="3">
    <source>
        <dbReference type="ARBA" id="ARBA00022527"/>
    </source>
</evidence>
<keyword evidence="8 20" id="KW-0732">Signal</keyword>
<proteinExistence type="predicted"/>
<reference evidence="22 23" key="2">
    <citation type="journal article" date="2009" name="PLoS ONE">
        <title>An integrated genetic and cytogenetic map of the cucumber genome.</title>
        <authorList>
            <person name="Ren Y."/>
            <person name="Zhang Z."/>
            <person name="Liu J."/>
            <person name="Staub J.E."/>
            <person name="Han Y."/>
            <person name="Cheng Z."/>
            <person name="Li X."/>
            <person name="Lu J."/>
            <person name="Miao H."/>
            <person name="Kang H."/>
            <person name="Xie B."/>
            <person name="Gu X."/>
            <person name="Wang X."/>
            <person name="Du Y."/>
            <person name="Jin W."/>
            <person name="Huang S."/>
        </authorList>
    </citation>
    <scope>NUCLEOTIDE SEQUENCE [LARGE SCALE GENOMIC DNA]</scope>
    <source>
        <strain evidence="23">cv. 9930</strain>
    </source>
</reference>
<dbReference type="PANTHER" id="PTHR45631">
    <property type="entry name" value="OS07G0107800 PROTEIN-RELATED"/>
    <property type="match status" value="1"/>
</dbReference>
<evidence type="ECO:0000256" key="10">
    <source>
        <dbReference type="ARBA" id="ARBA00022741"/>
    </source>
</evidence>
<keyword evidence="15" id="KW-0675">Receptor</keyword>
<keyword evidence="14 19" id="KW-0472">Membrane</keyword>
<evidence type="ECO:0000256" key="14">
    <source>
        <dbReference type="ARBA" id="ARBA00023136"/>
    </source>
</evidence>
<evidence type="ECO:0000256" key="1">
    <source>
        <dbReference type="ARBA" id="ARBA00004167"/>
    </source>
</evidence>
<dbReference type="PROSITE" id="PS00108">
    <property type="entry name" value="PROTEIN_KINASE_ST"/>
    <property type="match status" value="1"/>
</dbReference>
<evidence type="ECO:0000313" key="22">
    <source>
        <dbReference type="EMBL" id="KGN45563.1"/>
    </source>
</evidence>
<dbReference type="EC" id="2.7.11.1" evidence="2"/>
<dbReference type="SUPFAM" id="SSF56112">
    <property type="entry name" value="Protein kinase-like (PK-like)"/>
    <property type="match status" value="1"/>
</dbReference>
<dbReference type="GO" id="GO:0005524">
    <property type="term" value="F:ATP binding"/>
    <property type="evidence" value="ECO:0007669"/>
    <property type="project" value="UniProtKB-UniRule"/>
</dbReference>
<evidence type="ECO:0000256" key="16">
    <source>
        <dbReference type="ARBA" id="ARBA00047899"/>
    </source>
</evidence>
<feature type="binding site" evidence="18">
    <location>
        <position position="615"/>
    </location>
    <ligand>
        <name>ATP</name>
        <dbReference type="ChEBI" id="CHEBI:30616"/>
    </ligand>
</feature>
<dbReference type="EMBL" id="CM002928">
    <property type="protein sequence ID" value="KGN45563.1"/>
    <property type="molecule type" value="Genomic_DNA"/>
</dbReference>
<evidence type="ECO:0000256" key="9">
    <source>
        <dbReference type="ARBA" id="ARBA00022737"/>
    </source>
</evidence>
<protein>
    <recommendedName>
        <fullName evidence="2">non-specific serine/threonine protein kinase</fullName>
        <ecNumber evidence="2">2.7.11.1</ecNumber>
    </recommendedName>
</protein>
<reference evidence="22 23" key="4">
    <citation type="journal article" date="2011" name="BMC Genomics">
        <title>RNA-Seq improves annotation of protein-coding genes in the cucumber genome.</title>
        <authorList>
            <person name="Li Z."/>
            <person name="Zhang Z."/>
            <person name="Yan P."/>
            <person name="Huang S."/>
            <person name="Fei Z."/>
            <person name="Lin K."/>
        </authorList>
    </citation>
    <scope>NUCLEOTIDE SEQUENCE [LARGE SCALE GENOMIC DNA]</scope>
    <source>
        <strain evidence="23">cv. 9930</strain>
    </source>
</reference>
<feature type="domain" description="Protein kinase" evidence="21">
    <location>
        <begin position="588"/>
        <end position="861"/>
    </location>
</feature>
<sequence>MGEKEEKEASSQASGAQSFPMEIAMLRWLLFSFCFLIVQAQDETSFLSLDCGLPANSSGYNDLDTNIKYISDSEYIKTGESKSVAPEFLTYERSQWTLRSFPQEIRNCYNISAIKDTKYLIRASFLYGNYDGLNKTPKFDLYLGNTRWTRVDDSYYTEMIHTPSTNKLQICLINIGQGTPFISSLEFRELPYLSYFTLYSLYLYSRYDMGSITNEQYRYPDDIYDRAWEAYNDDNYATLSTSDSVDAYGSNSFQPAPIVMKTAATPKKGSKYLNFTWYSANDNDNFYAYMHFAELEKLQSNQFRGFNITHNGEHWDGPIIPRYLSTTTSYDIFSTIQTASTHQFSLFPIENSTLPPIMNALEIYVEMQISELESYNGDVDAISNVRSTYGVIKNWEGDPCVPRAYPWSGLSCSTDLVPRIISLNLSSSGLKGEISLYIFSLPMLQTLDLSNNSLTGEVPKFLSQLLYLKNLKLENNNLSGSLPPDLIKKKMNGSLTLSVDGNPNLCTLEPCTKMTPEQKKSNNNFIIPVVAAVGGLLAFLIIAAFIYWITKSNKKRQGKDNTFPVDPVRSLEKKRQQFTNAEVVLMTNNFERILGKGGFGMVYYGVLDDTQVAVKMISPSAVQGYHQFQAEVTILMRVHHRNLTNLVGYMNDEGHLGLIYEYMAKGNLAEHLSEKSSNILSWEVRLRIAIDAAQGLEYLHHGCKPPIVHRDVKTTNILLTENFNAKLSDFGLSKTYPTDDKSYMSTVIVGTPGYLDPEYYTSNRLTEKSDVYGFGVSLMEIISCRPVILDTPDRETNYIVKWVHAMVSQGDIKNIVDPRIRGAYESNSVWKAVELALACVSVDSNQRPTMNQVVIELKDCLTMELSQRSESRPMESKDSIEMMSISMVMNASHSSPMPR</sequence>
<dbReference type="Pfam" id="PF07714">
    <property type="entry name" value="PK_Tyr_Ser-Thr"/>
    <property type="match status" value="1"/>
</dbReference>
<evidence type="ECO:0000256" key="5">
    <source>
        <dbReference type="ARBA" id="ARBA00022614"/>
    </source>
</evidence>
<keyword evidence="6" id="KW-0808">Transferase</keyword>
<dbReference type="Gene3D" id="3.30.200.20">
    <property type="entry name" value="Phosphorylase Kinase, domain 1"/>
    <property type="match status" value="1"/>
</dbReference>
<dbReference type="eggNOG" id="ENOG502QQCZ">
    <property type="taxonomic scope" value="Eukaryota"/>
</dbReference>
<dbReference type="InterPro" id="IPR008271">
    <property type="entry name" value="Ser/Thr_kinase_AS"/>
</dbReference>
<accession>A0A0A0K7Y5</accession>
<dbReference type="SMART" id="SM00220">
    <property type="entry name" value="S_TKc"/>
    <property type="match status" value="1"/>
</dbReference>
<dbReference type="Proteomes" id="UP000029981">
    <property type="component" value="Chromosome 7"/>
</dbReference>
<dbReference type="GO" id="GO:0016020">
    <property type="term" value="C:membrane"/>
    <property type="evidence" value="ECO:0007669"/>
    <property type="project" value="UniProtKB-SubCell"/>
</dbReference>
<dbReference type="Pfam" id="PF12819">
    <property type="entry name" value="Malectin_like"/>
    <property type="match status" value="1"/>
</dbReference>
<dbReference type="FunFam" id="3.30.200.20:FF:000394">
    <property type="entry name" value="Leucine-rich repeat receptor-like protein kinase"/>
    <property type="match status" value="1"/>
</dbReference>
<evidence type="ECO:0000256" key="12">
    <source>
        <dbReference type="ARBA" id="ARBA00022840"/>
    </source>
</evidence>
<dbReference type="OMA" id="HMNARFY"/>
<name>A0A0A0K7Y5_CUCSA</name>
<dbReference type="InterPro" id="IPR024788">
    <property type="entry name" value="Malectin-like_Carb-bd_dom"/>
</dbReference>
<dbReference type="InterPro" id="IPR001611">
    <property type="entry name" value="Leu-rich_rpt"/>
</dbReference>
<dbReference type="Gene3D" id="3.80.10.10">
    <property type="entry name" value="Ribonuclease Inhibitor"/>
    <property type="match status" value="1"/>
</dbReference>
<dbReference type="SUPFAM" id="SSF52058">
    <property type="entry name" value="L domain-like"/>
    <property type="match status" value="1"/>
</dbReference>
<dbReference type="GO" id="GO:0004674">
    <property type="term" value="F:protein serine/threonine kinase activity"/>
    <property type="evidence" value="ECO:0007669"/>
    <property type="project" value="UniProtKB-KW"/>
</dbReference>
<comment type="catalytic activity">
    <reaction evidence="16">
        <text>L-threonyl-[protein] + ATP = O-phospho-L-threonyl-[protein] + ADP + H(+)</text>
        <dbReference type="Rhea" id="RHEA:46608"/>
        <dbReference type="Rhea" id="RHEA-COMP:11060"/>
        <dbReference type="Rhea" id="RHEA-COMP:11605"/>
        <dbReference type="ChEBI" id="CHEBI:15378"/>
        <dbReference type="ChEBI" id="CHEBI:30013"/>
        <dbReference type="ChEBI" id="CHEBI:30616"/>
        <dbReference type="ChEBI" id="CHEBI:61977"/>
        <dbReference type="ChEBI" id="CHEBI:456216"/>
        <dbReference type="EC" id="2.7.11.1"/>
    </reaction>
</comment>
<organism evidence="22 23">
    <name type="scientific">Cucumis sativus</name>
    <name type="common">Cucumber</name>
    <dbReference type="NCBI Taxonomy" id="3659"/>
    <lineage>
        <taxon>Eukaryota</taxon>
        <taxon>Viridiplantae</taxon>
        <taxon>Streptophyta</taxon>
        <taxon>Embryophyta</taxon>
        <taxon>Tracheophyta</taxon>
        <taxon>Spermatophyta</taxon>
        <taxon>Magnoliopsida</taxon>
        <taxon>eudicotyledons</taxon>
        <taxon>Gunneridae</taxon>
        <taxon>Pentapetalae</taxon>
        <taxon>rosids</taxon>
        <taxon>fabids</taxon>
        <taxon>Cucurbitales</taxon>
        <taxon>Cucurbitaceae</taxon>
        <taxon>Benincaseae</taxon>
        <taxon>Cucumis</taxon>
    </lineage>
</organism>
<evidence type="ECO:0000256" key="20">
    <source>
        <dbReference type="SAM" id="SignalP"/>
    </source>
</evidence>
<evidence type="ECO:0000256" key="19">
    <source>
        <dbReference type="SAM" id="Phobius"/>
    </source>
</evidence>
<dbReference type="Gene3D" id="1.10.510.10">
    <property type="entry name" value="Transferase(Phosphotransferase) domain 1"/>
    <property type="match status" value="1"/>
</dbReference>
<keyword evidence="10 18" id="KW-0547">Nucleotide-binding</keyword>
<keyword evidence="9" id="KW-0677">Repeat</keyword>
<dbReference type="InterPro" id="IPR011009">
    <property type="entry name" value="Kinase-like_dom_sf"/>
</dbReference>
<dbReference type="FunFam" id="1.10.510.10:FF:000146">
    <property type="entry name" value="LRR receptor-like serine/threonine-protein kinase IOS1"/>
    <property type="match status" value="1"/>
</dbReference>
<keyword evidence="12 18" id="KW-0067">ATP-binding</keyword>
<feature type="signal peptide" evidence="20">
    <location>
        <begin position="1"/>
        <end position="40"/>
    </location>
</feature>
<evidence type="ECO:0000256" key="7">
    <source>
        <dbReference type="ARBA" id="ARBA00022692"/>
    </source>
</evidence>
<dbReference type="InterPro" id="IPR017441">
    <property type="entry name" value="Protein_kinase_ATP_BS"/>
</dbReference>
<dbReference type="PANTHER" id="PTHR45631:SF202">
    <property type="entry name" value="SENESCENCE-INDUCED RECEPTOR-LIKE SERINE_THREONINE-PROTEIN KINASE"/>
    <property type="match status" value="1"/>
</dbReference>
<dbReference type="InterPro" id="IPR032675">
    <property type="entry name" value="LRR_dom_sf"/>
</dbReference>
<dbReference type="Gramene" id="KGN45563">
    <property type="protein sequence ID" value="KGN45563"/>
    <property type="gene ID" value="Csa_7G452180"/>
</dbReference>
<evidence type="ECO:0000256" key="4">
    <source>
        <dbReference type="ARBA" id="ARBA00022553"/>
    </source>
</evidence>
<dbReference type="SMR" id="A0A0A0K7Y5"/>
<evidence type="ECO:0000256" key="11">
    <source>
        <dbReference type="ARBA" id="ARBA00022777"/>
    </source>
</evidence>
<reference evidence="22 23" key="3">
    <citation type="journal article" date="2010" name="BMC Genomics">
        <title>Transcriptome sequencing and comparative analysis of cucumber flowers with different sex types.</title>
        <authorList>
            <person name="Guo S."/>
            <person name="Zheng Y."/>
            <person name="Joung J.G."/>
            <person name="Liu S."/>
            <person name="Zhang Z."/>
            <person name="Crasta O.R."/>
            <person name="Sobral B.W."/>
            <person name="Xu Y."/>
            <person name="Huang S."/>
            <person name="Fei Z."/>
        </authorList>
    </citation>
    <scope>NUCLEOTIDE SEQUENCE [LARGE SCALE GENOMIC DNA]</scope>
    <source>
        <strain evidence="23">cv. 9930</strain>
    </source>
</reference>
<evidence type="ECO:0000313" key="23">
    <source>
        <dbReference type="Proteomes" id="UP000029981"/>
    </source>
</evidence>
<evidence type="ECO:0000256" key="17">
    <source>
        <dbReference type="ARBA" id="ARBA00048679"/>
    </source>
</evidence>
<gene>
    <name evidence="22" type="ORF">Csa_7G452180</name>
</gene>
<keyword evidence="3" id="KW-0723">Serine/threonine-protein kinase</keyword>
<evidence type="ECO:0000256" key="13">
    <source>
        <dbReference type="ARBA" id="ARBA00022989"/>
    </source>
</evidence>
<reference evidence="22 23" key="1">
    <citation type="journal article" date="2009" name="Nat. Genet.">
        <title>The genome of the cucumber, Cucumis sativus L.</title>
        <authorList>
            <person name="Huang S."/>
            <person name="Li R."/>
            <person name="Zhang Z."/>
            <person name="Li L."/>
            <person name="Gu X."/>
            <person name="Fan W."/>
            <person name="Lucas W.J."/>
            <person name="Wang X."/>
            <person name="Xie B."/>
            <person name="Ni P."/>
            <person name="Ren Y."/>
            <person name="Zhu H."/>
            <person name="Li J."/>
            <person name="Lin K."/>
            <person name="Jin W."/>
            <person name="Fei Z."/>
            <person name="Li G."/>
            <person name="Staub J."/>
            <person name="Kilian A."/>
            <person name="van der Vossen E.A."/>
            <person name="Wu Y."/>
            <person name="Guo J."/>
            <person name="He J."/>
            <person name="Jia Z."/>
            <person name="Ren Y."/>
            <person name="Tian G."/>
            <person name="Lu Y."/>
            <person name="Ruan J."/>
            <person name="Qian W."/>
            <person name="Wang M."/>
            <person name="Huang Q."/>
            <person name="Li B."/>
            <person name="Xuan Z."/>
            <person name="Cao J."/>
            <person name="Asan"/>
            <person name="Wu Z."/>
            <person name="Zhang J."/>
            <person name="Cai Q."/>
            <person name="Bai Y."/>
            <person name="Zhao B."/>
            <person name="Han Y."/>
            <person name="Li Y."/>
            <person name="Li X."/>
            <person name="Wang S."/>
            <person name="Shi Q."/>
            <person name="Liu S."/>
            <person name="Cho W.K."/>
            <person name="Kim J.Y."/>
            <person name="Xu Y."/>
            <person name="Heller-Uszynska K."/>
            <person name="Miao H."/>
            <person name="Cheng Z."/>
            <person name="Zhang S."/>
            <person name="Wu J."/>
            <person name="Yang Y."/>
            <person name="Kang H."/>
            <person name="Li M."/>
            <person name="Liang H."/>
            <person name="Ren X."/>
            <person name="Shi Z."/>
            <person name="Wen M."/>
            <person name="Jian M."/>
            <person name="Yang H."/>
            <person name="Zhang G."/>
            <person name="Yang Z."/>
            <person name="Chen R."/>
            <person name="Liu S."/>
            <person name="Li J."/>
            <person name="Ma L."/>
            <person name="Liu H."/>
            <person name="Zhou Y."/>
            <person name="Zhao J."/>
            <person name="Fang X."/>
            <person name="Li G."/>
            <person name="Fang L."/>
            <person name="Li Y."/>
            <person name="Liu D."/>
            <person name="Zheng H."/>
            <person name="Zhang Y."/>
            <person name="Qin N."/>
            <person name="Li Z."/>
            <person name="Yang G."/>
            <person name="Yang S."/>
            <person name="Bolund L."/>
            <person name="Kristiansen K."/>
            <person name="Zheng H."/>
            <person name="Li S."/>
            <person name="Zhang X."/>
            <person name="Yang H."/>
            <person name="Wang J."/>
            <person name="Sun R."/>
            <person name="Zhang B."/>
            <person name="Jiang S."/>
            <person name="Wang J."/>
            <person name="Du Y."/>
            <person name="Li S."/>
        </authorList>
    </citation>
    <scope>NUCLEOTIDE SEQUENCE [LARGE SCALE GENOMIC DNA]</scope>
    <source>
        <strain evidence="23">cv. 9930</strain>
    </source>
</reference>
<comment type="catalytic activity">
    <reaction evidence="17">
        <text>L-seryl-[protein] + ATP = O-phospho-L-seryl-[protein] + ADP + H(+)</text>
        <dbReference type="Rhea" id="RHEA:17989"/>
        <dbReference type="Rhea" id="RHEA-COMP:9863"/>
        <dbReference type="Rhea" id="RHEA-COMP:11604"/>
        <dbReference type="ChEBI" id="CHEBI:15378"/>
        <dbReference type="ChEBI" id="CHEBI:29999"/>
        <dbReference type="ChEBI" id="CHEBI:30616"/>
        <dbReference type="ChEBI" id="CHEBI:83421"/>
        <dbReference type="ChEBI" id="CHEBI:456216"/>
        <dbReference type="EC" id="2.7.11.1"/>
    </reaction>
</comment>
<keyword evidence="5" id="KW-0433">Leucine-rich repeat</keyword>
<feature type="transmembrane region" description="Helical" evidence="19">
    <location>
        <begin position="525"/>
        <end position="549"/>
    </location>
</feature>
<comment type="subcellular location">
    <subcellularLocation>
        <location evidence="1">Membrane</location>
        <topology evidence="1">Single-pass membrane protein</topology>
    </subcellularLocation>
</comment>
<dbReference type="AlphaFoldDB" id="A0A0A0K7Y5"/>
<keyword evidence="13 19" id="KW-1133">Transmembrane helix</keyword>
<keyword evidence="7 19" id="KW-0812">Transmembrane</keyword>
<dbReference type="FunFam" id="3.80.10.10:FF:000129">
    <property type="entry name" value="Leucine-rich repeat receptor-like kinase"/>
    <property type="match status" value="1"/>
</dbReference>
<feature type="chain" id="PRO_5001965007" description="non-specific serine/threonine protein kinase" evidence="20">
    <location>
        <begin position="41"/>
        <end position="899"/>
    </location>
</feature>
<dbReference type="CDD" id="cd14066">
    <property type="entry name" value="STKc_IRAK"/>
    <property type="match status" value="1"/>
</dbReference>
<evidence type="ECO:0000256" key="6">
    <source>
        <dbReference type="ARBA" id="ARBA00022679"/>
    </source>
</evidence>
<keyword evidence="23" id="KW-1185">Reference proteome</keyword>
<evidence type="ECO:0000259" key="21">
    <source>
        <dbReference type="PROSITE" id="PS50011"/>
    </source>
</evidence>
<dbReference type="PROSITE" id="PS50011">
    <property type="entry name" value="PROTEIN_KINASE_DOM"/>
    <property type="match status" value="1"/>
</dbReference>
<evidence type="ECO:0000256" key="15">
    <source>
        <dbReference type="ARBA" id="ARBA00023170"/>
    </source>
</evidence>
<evidence type="ECO:0000256" key="8">
    <source>
        <dbReference type="ARBA" id="ARBA00022729"/>
    </source>
</evidence>
<keyword evidence="11" id="KW-0418">Kinase</keyword>
<dbReference type="InterPro" id="IPR000719">
    <property type="entry name" value="Prot_kinase_dom"/>
</dbReference>
<dbReference type="PROSITE" id="PS00107">
    <property type="entry name" value="PROTEIN_KINASE_ATP"/>
    <property type="match status" value="1"/>
</dbReference>
<keyword evidence="4" id="KW-0597">Phosphoprotein</keyword>
<dbReference type="Pfam" id="PF00560">
    <property type="entry name" value="LRR_1"/>
    <property type="match status" value="2"/>
</dbReference>
<dbReference type="InterPro" id="IPR001245">
    <property type="entry name" value="Ser-Thr/Tyr_kinase_cat_dom"/>
</dbReference>
<evidence type="ECO:0000256" key="18">
    <source>
        <dbReference type="PROSITE-ProRule" id="PRU10141"/>
    </source>
</evidence>